<gene>
    <name evidence="5" type="ORF">FB45DRAFT_844111</name>
</gene>
<comment type="caution">
    <text evidence="5">The sequence shown here is derived from an EMBL/GenBank/DDBJ whole genome shotgun (WGS) entry which is preliminary data.</text>
</comment>
<dbReference type="EMBL" id="JARKIF010000033">
    <property type="protein sequence ID" value="KAJ7611308.1"/>
    <property type="molecule type" value="Genomic_DNA"/>
</dbReference>
<dbReference type="GO" id="GO:0006508">
    <property type="term" value="P:proteolysis"/>
    <property type="evidence" value="ECO:0007669"/>
    <property type="project" value="InterPro"/>
</dbReference>
<dbReference type="InterPro" id="IPR029030">
    <property type="entry name" value="Caspase-like_dom_sf"/>
</dbReference>
<dbReference type="Gene3D" id="3.40.50.1460">
    <property type="match status" value="1"/>
</dbReference>
<organism evidence="5 6">
    <name type="scientific">Roridomyces roridus</name>
    <dbReference type="NCBI Taxonomy" id="1738132"/>
    <lineage>
        <taxon>Eukaryota</taxon>
        <taxon>Fungi</taxon>
        <taxon>Dikarya</taxon>
        <taxon>Basidiomycota</taxon>
        <taxon>Agaricomycotina</taxon>
        <taxon>Agaricomycetes</taxon>
        <taxon>Agaricomycetidae</taxon>
        <taxon>Agaricales</taxon>
        <taxon>Marasmiineae</taxon>
        <taxon>Mycenaceae</taxon>
        <taxon>Roridomyces</taxon>
    </lineage>
</organism>
<keyword evidence="3" id="KW-0788">Thiol protease</keyword>
<keyword evidence="3" id="KW-0378">Hydrolase</keyword>
<keyword evidence="2" id="KW-0053">Apoptosis</keyword>
<dbReference type="Proteomes" id="UP001221142">
    <property type="component" value="Unassembled WGS sequence"/>
</dbReference>
<dbReference type="InterPro" id="IPR011600">
    <property type="entry name" value="Pept_C14_caspase"/>
</dbReference>
<dbReference type="PANTHER" id="PTHR48104:SF30">
    <property type="entry name" value="METACASPASE-1"/>
    <property type="match status" value="1"/>
</dbReference>
<evidence type="ECO:0000256" key="1">
    <source>
        <dbReference type="ARBA" id="ARBA00009005"/>
    </source>
</evidence>
<proteinExistence type="inferred from homology"/>
<dbReference type="InterPro" id="IPR050452">
    <property type="entry name" value="Metacaspase"/>
</dbReference>
<sequence length="785" mass="87148">MDSDEKLRTIELTVLRAEGSRRPTVCSWFSKLHIEIRTDNWVLRTTTIRGISSPAVLGQTFQLELADSREFSLSVYKKRPFKRPIAMGTATVAVDLEAHDQDIVKTLPSSNISVTYRLHQPGRVVANGPRCCVFALIVGIDKYASSTIPNLRGCVNDAQTMRAFLTNRFHIPEKQVAFLANEEATRDAILRTFRTHLIENPDIENGDTMIIYYAGHGSRVKAPDSWPSTDDKIETFVPHDERGKDVQGELVHGIPDRTIGLLLSQLATAKGNNITVILDCCHSGSLTRVSDPPNILPILRYVDTPTPIPEHLDQELWASSRMPGTVPSPLDTSYELMDSHTLLAACRYQQRARECISTITGSPCGFFTDGLVRALRGIGPLNRVTYAELLDMLPTLPDQDPQCEGANKRRFIFQGGMCEPAESLSCAVRVKEDGTLKVDVGSMFGVVVGTQFVSEKDPQTDPDRVFVAVSVDLNSAILMARVPQVLPTGTRLVVAHWKNEAAMMKVYIQPDEDLPLSASDLLVPRTTPRFLVVDSRDTADLVIKRTSKEEITLTRLDAHLARYDTPDVLLNVPAIAHIPYVLDSIGRFNYFLAKHNTQDVLDLGRDVQLEMHRLTGEFGFRVPDTEFGNMVVDGEVRFQLDPEAKYGFAICNYSKYDLFPYLFYFDPATYSIDAWYLPESKTMAAPLPARGDSDAPPAQITIGYGTGSVYAFQFVVPDGINKDTGFLKLFVSTKYLDLQSIEQVAAVDAIIGQGRGQEGEQRLAIDEGVWGGWDVPITIVVEEDS</sequence>
<dbReference type="GO" id="GO:0005737">
    <property type="term" value="C:cytoplasm"/>
    <property type="evidence" value="ECO:0007669"/>
    <property type="project" value="TreeGrafter"/>
</dbReference>
<evidence type="ECO:0000256" key="2">
    <source>
        <dbReference type="ARBA" id="ARBA00022703"/>
    </source>
</evidence>
<feature type="domain" description="Peptidase C14 caspase" evidence="4">
    <location>
        <begin position="134"/>
        <end position="377"/>
    </location>
</feature>
<name>A0AAD7B5K9_9AGAR</name>
<accession>A0AAD7B5K9</accession>
<dbReference type="AlphaFoldDB" id="A0AAD7B5K9"/>
<dbReference type="InterPro" id="IPR035892">
    <property type="entry name" value="C2_domain_sf"/>
</dbReference>
<dbReference type="GO" id="GO:0006915">
    <property type="term" value="P:apoptotic process"/>
    <property type="evidence" value="ECO:0007669"/>
    <property type="project" value="UniProtKB-KW"/>
</dbReference>
<comment type="similarity">
    <text evidence="1">Belongs to the peptidase C14B family.</text>
</comment>
<dbReference type="SUPFAM" id="SSF49562">
    <property type="entry name" value="C2 domain (Calcium/lipid-binding domain, CaLB)"/>
    <property type="match status" value="1"/>
</dbReference>
<protein>
    <submittedName>
        <fullName evidence="5">Caspase domain-containing protein</fullName>
    </submittedName>
</protein>
<dbReference type="PANTHER" id="PTHR48104">
    <property type="entry name" value="METACASPASE-4"/>
    <property type="match status" value="1"/>
</dbReference>
<evidence type="ECO:0000313" key="5">
    <source>
        <dbReference type="EMBL" id="KAJ7611308.1"/>
    </source>
</evidence>
<evidence type="ECO:0000256" key="3">
    <source>
        <dbReference type="ARBA" id="ARBA00022807"/>
    </source>
</evidence>
<reference evidence="5" key="1">
    <citation type="submission" date="2023-03" db="EMBL/GenBank/DDBJ databases">
        <title>Massive genome expansion in bonnet fungi (Mycena s.s.) driven by repeated elements and novel gene families across ecological guilds.</title>
        <authorList>
            <consortium name="Lawrence Berkeley National Laboratory"/>
            <person name="Harder C.B."/>
            <person name="Miyauchi S."/>
            <person name="Viragh M."/>
            <person name="Kuo A."/>
            <person name="Thoen E."/>
            <person name="Andreopoulos B."/>
            <person name="Lu D."/>
            <person name="Skrede I."/>
            <person name="Drula E."/>
            <person name="Henrissat B."/>
            <person name="Morin E."/>
            <person name="Kohler A."/>
            <person name="Barry K."/>
            <person name="LaButti K."/>
            <person name="Morin E."/>
            <person name="Salamov A."/>
            <person name="Lipzen A."/>
            <person name="Mereny Z."/>
            <person name="Hegedus B."/>
            <person name="Baldrian P."/>
            <person name="Stursova M."/>
            <person name="Weitz H."/>
            <person name="Taylor A."/>
            <person name="Grigoriev I.V."/>
            <person name="Nagy L.G."/>
            <person name="Martin F."/>
            <person name="Kauserud H."/>
        </authorList>
    </citation>
    <scope>NUCLEOTIDE SEQUENCE</scope>
    <source>
        <strain evidence="5">9284</strain>
    </source>
</reference>
<dbReference type="GO" id="GO:0004197">
    <property type="term" value="F:cysteine-type endopeptidase activity"/>
    <property type="evidence" value="ECO:0007669"/>
    <property type="project" value="InterPro"/>
</dbReference>
<evidence type="ECO:0000313" key="6">
    <source>
        <dbReference type="Proteomes" id="UP001221142"/>
    </source>
</evidence>
<evidence type="ECO:0000259" key="4">
    <source>
        <dbReference type="Pfam" id="PF00656"/>
    </source>
</evidence>
<keyword evidence="6" id="KW-1185">Reference proteome</keyword>
<dbReference type="Pfam" id="PF00656">
    <property type="entry name" value="Peptidase_C14"/>
    <property type="match status" value="1"/>
</dbReference>
<dbReference type="SUPFAM" id="SSF52129">
    <property type="entry name" value="Caspase-like"/>
    <property type="match status" value="1"/>
</dbReference>
<keyword evidence="3" id="KW-0645">Protease</keyword>